<dbReference type="InterPro" id="IPR000195">
    <property type="entry name" value="Rab-GAP-TBC_dom"/>
</dbReference>
<evidence type="ECO:0000259" key="1">
    <source>
        <dbReference type="PROSITE" id="PS50086"/>
    </source>
</evidence>
<protein>
    <recommendedName>
        <fullName evidence="1">Rab-GAP TBC domain-containing protein</fullName>
    </recommendedName>
</protein>
<dbReference type="SUPFAM" id="SSF47923">
    <property type="entry name" value="Ypt/Rab-GAP domain of gyp1p"/>
    <property type="match status" value="1"/>
</dbReference>
<proteinExistence type="predicted"/>
<dbReference type="EMBL" id="JAPFFF010000011">
    <property type="protein sequence ID" value="KAK8877822.1"/>
    <property type="molecule type" value="Genomic_DNA"/>
</dbReference>
<comment type="caution">
    <text evidence="2">The sequence shown here is derived from an EMBL/GenBank/DDBJ whole genome shotgun (WGS) entry which is preliminary data.</text>
</comment>
<reference evidence="2 3" key="1">
    <citation type="submission" date="2024-04" db="EMBL/GenBank/DDBJ databases">
        <title>Tritrichomonas musculus Genome.</title>
        <authorList>
            <person name="Alves-Ferreira E."/>
            <person name="Grigg M."/>
            <person name="Lorenzi H."/>
            <person name="Galac M."/>
        </authorList>
    </citation>
    <scope>NUCLEOTIDE SEQUENCE [LARGE SCALE GENOMIC DNA]</scope>
    <source>
        <strain evidence="2 3">EAF2021</strain>
    </source>
</reference>
<dbReference type="Proteomes" id="UP001470230">
    <property type="component" value="Unassembled WGS sequence"/>
</dbReference>
<sequence length="342" mass="40114">MDLPLESQIVNGLCQLDCTIFNIEDVINFLSQNISNKKNADRFISWLISLDILTQNRQSWGTELYLMSKNYVDTCNEYFSQKKNDPLAFLSKCSQLMIKSDIECGMQWFYQILRDTHLKKFINSPLLRLSRIYSMISLYNEKYIYNSNAYHLGCICLIMASIFSSYARLSIDFAESIAFYLTRSILSFIPLQQTQENKSLIYYHFDQVDQLIQIKAPDQSKAIRNNKSSSVYFGIRYEQLLFSRENHSIDDILNIWDQIIIHFNRIEFISCLTVAHICQIQIPQGPQNVNEIISNWKNWDTIKIIEDALEMLEHKRSLREKCCFYLGLKSNLSGWDVSNLKL</sequence>
<organism evidence="2 3">
    <name type="scientific">Tritrichomonas musculus</name>
    <dbReference type="NCBI Taxonomy" id="1915356"/>
    <lineage>
        <taxon>Eukaryota</taxon>
        <taxon>Metamonada</taxon>
        <taxon>Parabasalia</taxon>
        <taxon>Tritrichomonadida</taxon>
        <taxon>Tritrichomonadidae</taxon>
        <taxon>Tritrichomonas</taxon>
    </lineage>
</organism>
<dbReference type="InterPro" id="IPR035969">
    <property type="entry name" value="Rab-GAP_TBC_sf"/>
</dbReference>
<dbReference type="PROSITE" id="PS50086">
    <property type="entry name" value="TBC_RABGAP"/>
    <property type="match status" value="1"/>
</dbReference>
<evidence type="ECO:0000313" key="3">
    <source>
        <dbReference type="Proteomes" id="UP001470230"/>
    </source>
</evidence>
<keyword evidence="3" id="KW-1185">Reference proteome</keyword>
<name>A0ABR2JKV9_9EUKA</name>
<accession>A0ABR2JKV9</accession>
<feature type="domain" description="Rab-GAP TBC" evidence="1">
    <location>
        <begin position="36"/>
        <end position="263"/>
    </location>
</feature>
<gene>
    <name evidence="2" type="ORF">M9Y10_004585</name>
</gene>
<dbReference type="Gene3D" id="1.10.472.80">
    <property type="entry name" value="Ypt/Rab-GAP domain of gyp1p, domain 3"/>
    <property type="match status" value="1"/>
</dbReference>
<evidence type="ECO:0000313" key="2">
    <source>
        <dbReference type="EMBL" id="KAK8877822.1"/>
    </source>
</evidence>